<keyword evidence="3" id="KW-1185">Reference proteome</keyword>
<gene>
    <name evidence="2" type="primary">slyA</name>
    <name evidence="2" type="ORF">NCTC13296_02546</name>
</gene>
<evidence type="ECO:0000259" key="1">
    <source>
        <dbReference type="PROSITE" id="PS50995"/>
    </source>
</evidence>
<organism evidence="2 3">
    <name type="scientific">Rhodococcus gordoniae</name>
    <dbReference type="NCBI Taxonomy" id="223392"/>
    <lineage>
        <taxon>Bacteria</taxon>
        <taxon>Bacillati</taxon>
        <taxon>Actinomycetota</taxon>
        <taxon>Actinomycetes</taxon>
        <taxon>Mycobacteriales</taxon>
        <taxon>Nocardiaceae</taxon>
        <taxon>Rhodococcus</taxon>
    </lineage>
</organism>
<evidence type="ECO:0000313" key="2">
    <source>
        <dbReference type="EMBL" id="SUE15683.1"/>
    </source>
</evidence>
<dbReference type="InterPro" id="IPR000835">
    <property type="entry name" value="HTH_MarR-typ"/>
</dbReference>
<protein>
    <submittedName>
        <fullName evidence="2">Putative MarR family transcriptional regulator</fullName>
    </submittedName>
</protein>
<dbReference type="OrthoDB" id="3215333at2"/>
<evidence type="ECO:0000313" key="3">
    <source>
        <dbReference type="Proteomes" id="UP000254569"/>
    </source>
</evidence>
<name>A0A379M241_9NOCA</name>
<dbReference type="Pfam" id="PF12802">
    <property type="entry name" value="MarR_2"/>
    <property type="match status" value="1"/>
</dbReference>
<dbReference type="Proteomes" id="UP000254569">
    <property type="component" value="Unassembled WGS sequence"/>
</dbReference>
<dbReference type="GO" id="GO:0006950">
    <property type="term" value="P:response to stress"/>
    <property type="evidence" value="ECO:0007669"/>
    <property type="project" value="TreeGrafter"/>
</dbReference>
<dbReference type="Gene3D" id="1.10.10.10">
    <property type="entry name" value="Winged helix-like DNA-binding domain superfamily/Winged helix DNA-binding domain"/>
    <property type="match status" value="1"/>
</dbReference>
<dbReference type="InterPro" id="IPR039422">
    <property type="entry name" value="MarR/SlyA-like"/>
</dbReference>
<dbReference type="SUPFAM" id="SSF46785">
    <property type="entry name" value="Winged helix' DNA-binding domain"/>
    <property type="match status" value="1"/>
</dbReference>
<dbReference type="PANTHER" id="PTHR33164:SF43">
    <property type="entry name" value="HTH-TYPE TRANSCRIPTIONAL REPRESSOR YETL"/>
    <property type="match status" value="1"/>
</dbReference>
<dbReference type="EMBL" id="UGVI01000001">
    <property type="protein sequence ID" value="SUE15683.1"/>
    <property type="molecule type" value="Genomic_DNA"/>
</dbReference>
<feature type="domain" description="HTH marR-type" evidence="1">
    <location>
        <begin position="14"/>
        <end position="146"/>
    </location>
</feature>
<sequence length="160" mass="18027">MSATHDAAGPDRLGHLPSYLMTQAARHVHRVVFDRLDSADARGHHYRILAALAEYGPSSQVDLARRCGLDRSDVAATVDALVDRRFVERASDPADRRRNIITLPRRGRRRLFDLDRMLTEAQDEAFAPLDADERALLVSMLSRLVEYHTRSASIPAQQRS</sequence>
<dbReference type="SMART" id="SM00347">
    <property type="entry name" value="HTH_MARR"/>
    <property type="match status" value="1"/>
</dbReference>
<dbReference type="PANTHER" id="PTHR33164">
    <property type="entry name" value="TRANSCRIPTIONAL REGULATOR, MARR FAMILY"/>
    <property type="match status" value="1"/>
</dbReference>
<proteinExistence type="predicted"/>
<dbReference type="PRINTS" id="PR00598">
    <property type="entry name" value="HTHMARR"/>
</dbReference>
<dbReference type="AlphaFoldDB" id="A0A379M241"/>
<dbReference type="RefSeq" id="WP_064064342.1">
    <property type="nucleotide sequence ID" value="NZ_CP101467.1"/>
</dbReference>
<dbReference type="PROSITE" id="PS50995">
    <property type="entry name" value="HTH_MARR_2"/>
    <property type="match status" value="1"/>
</dbReference>
<dbReference type="InterPro" id="IPR036390">
    <property type="entry name" value="WH_DNA-bd_sf"/>
</dbReference>
<reference evidence="2 3" key="1">
    <citation type="submission" date="2018-06" db="EMBL/GenBank/DDBJ databases">
        <authorList>
            <consortium name="Pathogen Informatics"/>
            <person name="Doyle S."/>
        </authorList>
    </citation>
    <scope>NUCLEOTIDE SEQUENCE [LARGE SCALE GENOMIC DNA]</scope>
    <source>
        <strain evidence="2 3">NCTC13296</strain>
    </source>
</reference>
<dbReference type="InterPro" id="IPR036388">
    <property type="entry name" value="WH-like_DNA-bd_sf"/>
</dbReference>
<dbReference type="GO" id="GO:0003700">
    <property type="term" value="F:DNA-binding transcription factor activity"/>
    <property type="evidence" value="ECO:0007669"/>
    <property type="project" value="InterPro"/>
</dbReference>
<accession>A0A379M241</accession>